<feature type="transmembrane region" description="Helical" evidence="13">
    <location>
        <begin position="55"/>
        <end position="73"/>
    </location>
</feature>
<dbReference type="GO" id="GO:0006508">
    <property type="term" value="P:proteolysis"/>
    <property type="evidence" value="ECO:0007669"/>
    <property type="project" value="UniProtKB-KW"/>
</dbReference>
<evidence type="ECO:0000256" key="9">
    <source>
        <dbReference type="ARBA" id="ARBA00022833"/>
    </source>
</evidence>
<reference evidence="15" key="1">
    <citation type="submission" date="2018-05" db="EMBL/GenBank/DDBJ databases">
        <authorList>
            <person name="Lanie J.A."/>
            <person name="Ng W.-L."/>
            <person name="Kazmierczak K.M."/>
            <person name="Andrzejewski T.M."/>
            <person name="Davidsen T.M."/>
            <person name="Wayne K.J."/>
            <person name="Tettelin H."/>
            <person name="Glass J.I."/>
            <person name="Rusch D."/>
            <person name="Podicherti R."/>
            <person name="Tsui H.-C.T."/>
            <person name="Winkler M.E."/>
        </authorList>
    </citation>
    <scope>NUCLEOTIDE SEQUENCE</scope>
</reference>
<evidence type="ECO:0000256" key="5">
    <source>
        <dbReference type="ARBA" id="ARBA00022670"/>
    </source>
</evidence>
<dbReference type="Pfam" id="PF02163">
    <property type="entry name" value="Peptidase_M50"/>
    <property type="match status" value="1"/>
</dbReference>
<evidence type="ECO:0000256" key="13">
    <source>
        <dbReference type="SAM" id="Phobius"/>
    </source>
</evidence>
<evidence type="ECO:0000256" key="10">
    <source>
        <dbReference type="ARBA" id="ARBA00022989"/>
    </source>
</evidence>
<keyword evidence="5" id="KW-0645">Protease</keyword>
<dbReference type="GO" id="GO:0005886">
    <property type="term" value="C:plasma membrane"/>
    <property type="evidence" value="ECO:0007669"/>
    <property type="project" value="UniProtKB-SubCell"/>
</dbReference>
<feature type="transmembrane region" description="Helical" evidence="13">
    <location>
        <begin position="177"/>
        <end position="196"/>
    </location>
</feature>
<evidence type="ECO:0000256" key="3">
    <source>
        <dbReference type="ARBA" id="ARBA00007931"/>
    </source>
</evidence>
<keyword evidence="12 13" id="KW-0472">Membrane</keyword>
<keyword evidence="9" id="KW-0862">Zinc</keyword>
<dbReference type="EMBL" id="UINC01000123">
    <property type="protein sequence ID" value="SUZ49572.1"/>
    <property type="molecule type" value="Genomic_DNA"/>
</dbReference>
<sequence length="214" mass="23565">MIALINQGEYVLFACLLAALVASLTFHEFGHAWVAKAFGDDTAERAGRLSLNPMVHLDLMGLAMVIFLGFGYAKPVPTNPYKFSRPSADLWISAAGPMMNLVLAVVTWNVFLALWTAGVEFVHTPAVVLFVELLVFVNLLLMTFNLIPIAPLDGHYILPYVLPPSTRSRITYLNQRFGPLLLLSLIGLSIIGIPILDRLLSFAHSMVPWITFVG</sequence>
<evidence type="ECO:0000256" key="11">
    <source>
        <dbReference type="ARBA" id="ARBA00023049"/>
    </source>
</evidence>
<keyword evidence="11" id="KW-0482">Metalloprotease</keyword>
<evidence type="ECO:0000259" key="14">
    <source>
        <dbReference type="Pfam" id="PF02163"/>
    </source>
</evidence>
<comment type="similarity">
    <text evidence="3">Belongs to the peptidase M50B family.</text>
</comment>
<evidence type="ECO:0000313" key="15">
    <source>
        <dbReference type="EMBL" id="SUZ49572.1"/>
    </source>
</evidence>
<dbReference type="InterPro" id="IPR044537">
    <property type="entry name" value="Rip2-like"/>
</dbReference>
<evidence type="ECO:0000256" key="1">
    <source>
        <dbReference type="ARBA" id="ARBA00001947"/>
    </source>
</evidence>
<dbReference type="InterPro" id="IPR008915">
    <property type="entry name" value="Peptidase_M50"/>
</dbReference>
<evidence type="ECO:0000256" key="8">
    <source>
        <dbReference type="ARBA" id="ARBA00022801"/>
    </source>
</evidence>
<dbReference type="AlphaFoldDB" id="A0A381N4Q1"/>
<dbReference type="GO" id="GO:0046872">
    <property type="term" value="F:metal ion binding"/>
    <property type="evidence" value="ECO:0007669"/>
    <property type="project" value="UniProtKB-KW"/>
</dbReference>
<organism evidence="15">
    <name type="scientific">marine metagenome</name>
    <dbReference type="NCBI Taxonomy" id="408172"/>
    <lineage>
        <taxon>unclassified sequences</taxon>
        <taxon>metagenomes</taxon>
        <taxon>ecological metagenomes</taxon>
    </lineage>
</organism>
<keyword evidence="6 13" id="KW-0812">Transmembrane</keyword>
<protein>
    <recommendedName>
        <fullName evidence="14">Peptidase M50 domain-containing protein</fullName>
    </recommendedName>
</protein>
<evidence type="ECO:0000256" key="2">
    <source>
        <dbReference type="ARBA" id="ARBA00004651"/>
    </source>
</evidence>
<gene>
    <name evidence="15" type="ORF">METZ01_LOCUS2426</name>
</gene>
<keyword evidence="7" id="KW-0479">Metal-binding</keyword>
<feature type="domain" description="Peptidase M50" evidence="14">
    <location>
        <begin position="17"/>
        <end position="115"/>
    </location>
</feature>
<accession>A0A381N4Q1</accession>
<keyword evidence="4" id="KW-1003">Cell membrane</keyword>
<proteinExistence type="inferred from homology"/>
<dbReference type="CDD" id="cd06158">
    <property type="entry name" value="S2P-M50_like_1"/>
    <property type="match status" value="1"/>
</dbReference>
<comment type="subcellular location">
    <subcellularLocation>
        <location evidence="2">Cell membrane</location>
        <topology evidence="2">Multi-pass membrane protein</topology>
    </subcellularLocation>
</comment>
<dbReference type="PANTHER" id="PTHR35864:SF1">
    <property type="entry name" value="ZINC METALLOPROTEASE YWHC-RELATED"/>
    <property type="match status" value="1"/>
</dbReference>
<evidence type="ECO:0000256" key="4">
    <source>
        <dbReference type="ARBA" id="ARBA00022475"/>
    </source>
</evidence>
<dbReference type="GO" id="GO:0008237">
    <property type="term" value="F:metallopeptidase activity"/>
    <property type="evidence" value="ECO:0007669"/>
    <property type="project" value="UniProtKB-KW"/>
</dbReference>
<keyword evidence="8" id="KW-0378">Hydrolase</keyword>
<feature type="transmembrane region" description="Helical" evidence="13">
    <location>
        <begin position="94"/>
        <end position="115"/>
    </location>
</feature>
<keyword evidence="10 13" id="KW-1133">Transmembrane helix</keyword>
<dbReference type="PANTHER" id="PTHR35864">
    <property type="entry name" value="ZINC METALLOPROTEASE MJ0611-RELATED"/>
    <property type="match status" value="1"/>
</dbReference>
<evidence type="ECO:0000256" key="7">
    <source>
        <dbReference type="ARBA" id="ARBA00022723"/>
    </source>
</evidence>
<comment type="cofactor">
    <cofactor evidence="1">
        <name>Zn(2+)</name>
        <dbReference type="ChEBI" id="CHEBI:29105"/>
    </cofactor>
</comment>
<evidence type="ECO:0000256" key="12">
    <source>
        <dbReference type="ARBA" id="ARBA00023136"/>
    </source>
</evidence>
<feature type="transmembrane region" description="Helical" evidence="13">
    <location>
        <begin position="127"/>
        <end position="147"/>
    </location>
</feature>
<name>A0A381N4Q1_9ZZZZ</name>
<evidence type="ECO:0000256" key="6">
    <source>
        <dbReference type="ARBA" id="ARBA00022692"/>
    </source>
</evidence>
<dbReference type="InterPro" id="IPR052348">
    <property type="entry name" value="Metallopeptidase_M50B"/>
</dbReference>